<dbReference type="SMART" id="SM00256">
    <property type="entry name" value="FBOX"/>
    <property type="match status" value="1"/>
</dbReference>
<gene>
    <name evidence="2" type="ORF">VitviT2T_007667</name>
</gene>
<proteinExistence type="predicted"/>
<dbReference type="InterPro" id="IPR001810">
    <property type="entry name" value="F-box_dom"/>
</dbReference>
<dbReference type="InterPro" id="IPR015915">
    <property type="entry name" value="Kelch-typ_b-propeller"/>
</dbReference>
<dbReference type="Pfam" id="PF01344">
    <property type="entry name" value="Kelch_1"/>
    <property type="match status" value="2"/>
</dbReference>
<dbReference type="Gene3D" id="2.120.10.80">
    <property type="entry name" value="Kelch-type beta propeller"/>
    <property type="match status" value="1"/>
</dbReference>
<evidence type="ECO:0000313" key="3">
    <source>
        <dbReference type="Proteomes" id="UP001227230"/>
    </source>
</evidence>
<dbReference type="Pfam" id="PF00646">
    <property type="entry name" value="F-box"/>
    <property type="match status" value="1"/>
</dbReference>
<dbReference type="CDD" id="cd22152">
    <property type="entry name" value="F-box_AtAFR-like"/>
    <property type="match status" value="1"/>
</dbReference>
<dbReference type="Proteomes" id="UP001227230">
    <property type="component" value="Chromosome 5"/>
</dbReference>
<reference evidence="2 3" key="1">
    <citation type="journal article" date="2023" name="Hortic Res">
        <title>The complete reference genome for grapevine (Vitis vinifera L.) genetics and breeding.</title>
        <authorList>
            <person name="Shi X."/>
            <person name="Cao S."/>
            <person name="Wang X."/>
            <person name="Huang S."/>
            <person name="Wang Y."/>
            <person name="Liu Z."/>
            <person name="Liu W."/>
            <person name="Leng X."/>
            <person name="Peng Y."/>
            <person name="Wang N."/>
            <person name="Wang Y."/>
            <person name="Ma Z."/>
            <person name="Xu X."/>
            <person name="Zhang F."/>
            <person name="Xue H."/>
            <person name="Zhong H."/>
            <person name="Wang Y."/>
            <person name="Zhang K."/>
            <person name="Velt A."/>
            <person name="Avia K."/>
            <person name="Holtgrawe D."/>
            <person name="Grimplet J."/>
            <person name="Matus J.T."/>
            <person name="Ware D."/>
            <person name="Wu X."/>
            <person name="Wang H."/>
            <person name="Liu C."/>
            <person name="Fang Y."/>
            <person name="Rustenholz C."/>
            <person name="Cheng Z."/>
            <person name="Xiao H."/>
            <person name="Zhou Y."/>
        </authorList>
    </citation>
    <scope>NUCLEOTIDE SEQUENCE [LARGE SCALE GENOMIC DNA]</scope>
    <source>
        <strain evidence="3">cv. Pinot noir / PN40024</strain>
        <tissue evidence="2">Leaf</tissue>
    </source>
</reference>
<dbReference type="EMBL" id="CP126652">
    <property type="protein sequence ID" value="WJZ88361.1"/>
    <property type="molecule type" value="Genomic_DNA"/>
</dbReference>
<keyword evidence="3" id="KW-1185">Reference proteome</keyword>
<evidence type="ECO:0000259" key="1">
    <source>
        <dbReference type="SMART" id="SM00256"/>
    </source>
</evidence>
<dbReference type="SMART" id="SM00612">
    <property type="entry name" value="Kelch"/>
    <property type="match status" value="2"/>
</dbReference>
<feature type="domain" description="F-box" evidence="1">
    <location>
        <begin position="31"/>
        <end position="71"/>
    </location>
</feature>
<evidence type="ECO:0000313" key="2">
    <source>
        <dbReference type="EMBL" id="WJZ88361.1"/>
    </source>
</evidence>
<dbReference type="InterPro" id="IPR036047">
    <property type="entry name" value="F-box-like_dom_sf"/>
</dbReference>
<dbReference type="SUPFAM" id="SSF117281">
    <property type="entry name" value="Kelch motif"/>
    <property type="match status" value="1"/>
</dbReference>
<dbReference type="PANTHER" id="PTHR46407:SF21">
    <property type="entry name" value="F-BOX_KELCH-REPEAT PROTEIN SKIP20"/>
    <property type="match status" value="1"/>
</dbReference>
<dbReference type="InterPro" id="IPR006652">
    <property type="entry name" value="Kelch_1"/>
</dbReference>
<dbReference type="SUPFAM" id="SSF81383">
    <property type="entry name" value="F-box domain"/>
    <property type="match status" value="1"/>
</dbReference>
<dbReference type="PANTHER" id="PTHR46407">
    <property type="entry name" value="OS02G0208700 PROTEIN"/>
    <property type="match status" value="1"/>
</dbReference>
<name>A0ABY9C115_VITVI</name>
<sequence>MGGADSCNYIDEAGGRRRQQQQQQQQLIPGLPDEIGMECLVRVPYGSHSRMKSVCRGWRTLISHPSFSEQRRKARTAEHLVCLVQALPTPSTIHADVVLKERDDKKQRQEEGCQYNHPSAPPYQYGLSIFNATYQTWHQMMPSSIPMFCHCVALPSSGKLLLLGGWDPTTLDPVPDVYVLNLIGEDGARWRRAAPMSVARSFFACAVVGRSTVYVAGGHDSHKNALRSAEVYDAEADEWRTLPSMWEERDESQGLSWEGDSRFWVVSGYSTENQGRFRSDAECYDPETGCWSKVEGLWPFPSSSPRGCVSVNSASGRGQSKHQWWRIAGEEQQQQQTGIGEIREYEREAERWRVLSSIPLPHPEFGLGRSSKCLVSLDGGGDGNSRRMLVMSSGGEGKAGAFILERNDKGKTKWNHIHVPPQFTGFPYSAAHLHV</sequence>
<accession>A0ABY9C115</accession>
<organism evidence="2 3">
    <name type="scientific">Vitis vinifera</name>
    <name type="common">Grape</name>
    <dbReference type="NCBI Taxonomy" id="29760"/>
    <lineage>
        <taxon>Eukaryota</taxon>
        <taxon>Viridiplantae</taxon>
        <taxon>Streptophyta</taxon>
        <taxon>Embryophyta</taxon>
        <taxon>Tracheophyta</taxon>
        <taxon>Spermatophyta</taxon>
        <taxon>Magnoliopsida</taxon>
        <taxon>eudicotyledons</taxon>
        <taxon>Gunneridae</taxon>
        <taxon>Pentapetalae</taxon>
        <taxon>rosids</taxon>
        <taxon>Vitales</taxon>
        <taxon>Vitaceae</taxon>
        <taxon>Viteae</taxon>
        <taxon>Vitis</taxon>
    </lineage>
</organism>
<dbReference type="InterPro" id="IPR044595">
    <property type="entry name" value="KMD1-4"/>
</dbReference>
<protein>
    <recommendedName>
        <fullName evidence="1">F-box domain-containing protein</fullName>
    </recommendedName>
</protein>